<dbReference type="VEuPathDB" id="TriTrypDB:ADEAN_000801300"/>
<keyword evidence="11" id="KW-1185">Reference proteome</keyword>
<keyword evidence="5 7" id="KW-0406">Ion transport</keyword>
<keyword evidence="4 7" id="KW-0630">Potassium</keyword>
<feature type="compositionally biased region" description="Gly residues" evidence="8">
    <location>
        <begin position="416"/>
        <end position="427"/>
    </location>
</feature>
<keyword evidence="7 9" id="KW-0812">Transmembrane</keyword>
<feature type="region of interest" description="Disordered" evidence="8">
    <location>
        <begin position="277"/>
        <end position="436"/>
    </location>
</feature>
<evidence type="ECO:0000256" key="6">
    <source>
        <dbReference type="ARBA" id="ARBA00023303"/>
    </source>
</evidence>
<name>A0A7G2CNI4_9TRYP</name>
<evidence type="ECO:0000256" key="8">
    <source>
        <dbReference type="SAM" id="MobiDB-lite"/>
    </source>
</evidence>
<protein>
    <recommendedName>
        <fullName evidence="12">Inward rectifier potassium channel</fullName>
    </recommendedName>
</protein>
<feature type="transmembrane region" description="Helical" evidence="9">
    <location>
        <begin position="118"/>
        <end position="139"/>
    </location>
</feature>
<dbReference type="GO" id="GO:0005242">
    <property type="term" value="F:inward rectifier potassium channel activity"/>
    <property type="evidence" value="ECO:0007669"/>
    <property type="project" value="InterPro"/>
</dbReference>
<sequence length="614" mass="68525">MKRASHDIQIFDDEGNLNFQQVGVHSFHFKSLSIFYLLRSQSWKTLLSFSISLYLLVVLLFTLCYYGWSYVCGAHEGTSFISSLYFSVVSLAANGGYMGEDDDEMTDPLSVCYRGRAILVMMCSYVNIIFVGLVAALVVGKAEYTGKLGNRIVFSDFCTLVPVPGRLDRWKISFRMANVENSKPIAQGRLRLFVVSAEPLDEYRQIQREKRLWRRSRRNLLPQEKDKGDRGSNQSTSSRSVLPSAPLTSELLRQKKADKQLDHHDDPIMMALMKFKQEEGKKKAAEVKKQAQTRGRSRHKKSKKARDSKMQSLNNVAELGKSRGSSSSSTNASDTLSDVSVRTRSPPSSDNDSEGAPPKPARSAEHGTSVGETATHQTGRKEGVTVEILSDKTNSSFQPSEHDNFGADSPTFPSAAGGGKFPTGGGKTSSRREEETDDFKRVRLSVSELRWLCAEETYLEKDSDQLSLWYPSTITHTIDERSPLYHFLNLPRLTALVLGDTTSPVGDGTGKRELDYDAINEINKSSGPNYQGQQLNSNRFQIVAVFDATEMESGAVIVSKKTYNTTNIVTHYRFSSKLVHIKPISNQVLLDYHYFNALVPNMTIENSSSDSDNN</sequence>
<feature type="region of interest" description="Disordered" evidence="8">
    <location>
        <begin position="217"/>
        <end position="248"/>
    </location>
</feature>
<dbReference type="GO" id="GO:1990573">
    <property type="term" value="P:potassium ion import across plasma membrane"/>
    <property type="evidence" value="ECO:0007669"/>
    <property type="project" value="TreeGrafter"/>
</dbReference>
<accession>A0A7G2CNI4</accession>
<organism evidence="10 11">
    <name type="scientific">Angomonas deanei</name>
    <dbReference type="NCBI Taxonomy" id="59799"/>
    <lineage>
        <taxon>Eukaryota</taxon>
        <taxon>Discoba</taxon>
        <taxon>Euglenozoa</taxon>
        <taxon>Kinetoplastea</taxon>
        <taxon>Metakinetoplastina</taxon>
        <taxon>Trypanosomatida</taxon>
        <taxon>Trypanosomatidae</taxon>
        <taxon>Strigomonadinae</taxon>
        <taxon>Angomonas</taxon>
    </lineage>
</organism>
<evidence type="ECO:0000256" key="2">
    <source>
        <dbReference type="ARBA" id="ARBA00022538"/>
    </source>
</evidence>
<evidence type="ECO:0008006" key="12">
    <source>
        <dbReference type="Google" id="ProtNLM"/>
    </source>
</evidence>
<comment type="similarity">
    <text evidence="7">Belongs to the inward rectifier-type potassium channel (TC 1.A.2.1) family.</text>
</comment>
<dbReference type="EMBL" id="LR877161">
    <property type="protein sequence ID" value="CAD2220491.1"/>
    <property type="molecule type" value="Genomic_DNA"/>
</dbReference>
<evidence type="ECO:0000313" key="10">
    <source>
        <dbReference type="EMBL" id="CAD2220491.1"/>
    </source>
</evidence>
<gene>
    <name evidence="10" type="ORF">ADEAN_000801300</name>
</gene>
<proteinExistence type="inferred from homology"/>
<dbReference type="InterPro" id="IPR013518">
    <property type="entry name" value="K_chnl_inward-rec_Kir_cyto"/>
</dbReference>
<dbReference type="InterPro" id="IPR016449">
    <property type="entry name" value="K_chnl_inward-rec_Kir"/>
</dbReference>
<dbReference type="SUPFAM" id="SSF81324">
    <property type="entry name" value="Voltage-gated potassium channels"/>
    <property type="match status" value="1"/>
</dbReference>
<feature type="compositionally biased region" description="Polar residues" evidence="8">
    <location>
        <begin position="338"/>
        <end position="350"/>
    </location>
</feature>
<dbReference type="SUPFAM" id="SSF81296">
    <property type="entry name" value="E set domains"/>
    <property type="match status" value="1"/>
</dbReference>
<keyword evidence="6 7" id="KW-0407">Ion channel</keyword>
<dbReference type="GO" id="GO:0034765">
    <property type="term" value="P:regulation of monoatomic ion transmembrane transport"/>
    <property type="evidence" value="ECO:0007669"/>
    <property type="project" value="TreeGrafter"/>
</dbReference>
<dbReference type="PANTHER" id="PTHR11767:SF102">
    <property type="entry name" value="INWARDLY RECTIFYING POTASSIUM CHANNEL 1, ISOFORM F"/>
    <property type="match status" value="1"/>
</dbReference>
<keyword evidence="1 7" id="KW-0813">Transport</keyword>
<keyword evidence="2 7" id="KW-0633">Potassium transport</keyword>
<dbReference type="Proteomes" id="UP000515908">
    <property type="component" value="Chromosome 17"/>
</dbReference>
<evidence type="ECO:0000256" key="4">
    <source>
        <dbReference type="ARBA" id="ARBA00022958"/>
    </source>
</evidence>
<dbReference type="GO" id="GO:0005886">
    <property type="term" value="C:plasma membrane"/>
    <property type="evidence" value="ECO:0007669"/>
    <property type="project" value="TreeGrafter"/>
</dbReference>
<feature type="compositionally biased region" description="Polar residues" evidence="8">
    <location>
        <begin position="231"/>
        <end position="241"/>
    </location>
</feature>
<dbReference type="AlphaFoldDB" id="A0A7G2CNI4"/>
<evidence type="ECO:0000313" key="11">
    <source>
        <dbReference type="Proteomes" id="UP000515908"/>
    </source>
</evidence>
<evidence type="ECO:0000256" key="5">
    <source>
        <dbReference type="ARBA" id="ARBA00023065"/>
    </source>
</evidence>
<keyword evidence="3 7" id="KW-0851">Voltage-gated channel</keyword>
<feature type="compositionally biased region" description="Basic and acidic residues" evidence="8">
    <location>
        <begin position="277"/>
        <end position="289"/>
    </location>
</feature>
<comment type="subcellular location">
    <subcellularLocation>
        <location evidence="7">Membrane</location>
        <topology evidence="7">Multi-pass membrane protein</topology>
    </subcellularLocation>
</comment>
<evidence type="ECO:0000256" key="7">
    <source>
        <dbReference type="RuleBase" id="RU003822"/>
    </source>
</evidence>
<feature type="compositionally biased region" description="Basic residues" evidence="8">
    <location>
        <begin position="295"/>
        <end position="306"/>
    </location>
</feature>
<dbReference type="Gene3D" id="2.60.40.1400">
    <property type="entry name" value="G protein-activated inward rectifier potassium channel 1"/>
    <property type="match status" value="2"/>
</dbReference>
<keyword evidence="9" id="KW-1133">Transmembrane helix</keyword>
<evidence type="ECO:0000256" key="3">
    <source>
        <dbReference type="ARBA" id="ARBA00022882"/>
    </source>
</evidence>
<feature type="transmembrane region" description="Helical" evidence="9">
    <location>
        <begin position="80"/>
        <end position="97"/>
    </location>
</feature>
<dbReference type="Gene3D" id="1.10.287.70">
    <property type="match status" value="1"/>
</dbReference>
<evidence type="ECO:0000256" key="9">
    <source>
        <dbReference type="SAM" id="Phobius"/>
    </source>
</evidence>
<evidence type="ECO:0000256" key="1">
    <source>
        <dbReference type="ARBA" id="ARBA00022448"/>
    </source>
</evidence>
<reference evidence="10 11" key="1">
    <citation type="submission" date="2020-08" db="EMBL/GenBank/DDBJ databases">
        <authorList>
            <person name="Newling K."/>
            <person name="Davey J."/>
            <person name="Forrester S."/>
        </authorList>
    </citation>
    <scope>NUCLEOTIDE SEQUENCE [LARGE SCALE GENOMIC DNA]</scope>
    <source>
        <strain evidence="11">Crithidia deanei Carvalho (ATCC PRA-265)</strain>
    </source>
</reference>
<feature type="transmembrane region" description="Helical" evidence="9">
    <location>
        <begin position="46"/>
        <end position="68"/>
    </location>
</feature>
<dbReference type="InterPro" id="IPR014756">
    <property type="entry name" value="Ig_E-set"/>
</dbReference>
<feature type="compositionally biased region" description="Low complexity" evidence="8">
    <location>
        <begin position="322"/>
        <end position="337"/>
    </location>
</feature>
<keyword evidence="9" id="KW-0472">Membrane</keyword>
<dbReference type="GO" id="GO:0034702">
    <property type="term" value="C:monoatomic ion channel complex"/>
    <property type="evidence" value="ECO:0007669"/>
    <property type="project" value="UniProtKB-KW"/>
</dbReference>
<dbReference type="PANTHER" id="PTHR11767">
    <property type="entry name" value="INWARD RECTIFIER POTASSIUM CHANNEL"/>
    <property type="match status" value="1"/>
</dbReference>